<dbReference type="Proteomes" id="UP001147653">
    <property type="component" value="Unassembled WGS sequence"/>
</dbReference>
<name>A0A9X3SAF5_9ACTN</name>
<protein>
    <recommendedName>
        <fullName evidence="3">LppX_LprAFG lipoprotein</fullName>
    </recommendedName>
</protein>
<organism evidence="1 2">
    <name type="scientific">Solirubrobacter phytolaccae</name>
    <dbReference type="NCBI Taxonomy" id="1404360"/>
    <lineage>
        <taxon>Bacteria</taxon>
        <taxon>Bacillati</taxon>
        <taxon>Actinomycetota</taxon>
        <taxon>Thermoleophilia</taxon>
        <taxon>Solirubrobacterales</taxon>
        <taxon>Solirubrobacteraceae</taxon>
        <taxon>Solirubrobacter</taxon>
    </lineage>
</organism>
<keyword evidence="2" id="KW-1185">Reference proteome</keyword>
<accession>A0A9X3SAF5</accession>
<dbReference type="SUPFAM" id="SSF89392">
    <property type="entry name" value="Prokaryotic lipoproteins and lipoprotein localization factors"/>
    <property type="match status" value="1"/>
</dbReference>
<comment type="caution">
    <text evidence="1">The sequence shown here is derived from an EMBL/GenBank/DDBJ whole genome shotgun (WGS) entry which is preliminary data.</text>
</comment>
<dbReference type="EMBL" id="JAPDDP010000056">
    <property type="protein sequence ID" value="MDA0183603.1"/>
    <property type="molecule type" value="Genomic_DNA"/>
</dbReference>
<evidence type="ECO:0000313" key="1">
    <source>
        <dbReference type="EMBL" id="MDA0183603.1"/>
    </source>
</evidence>
<evidence type="ECO:0008006" key="3">
    <source>
        <dbReference type="Google" id="ProtNLM"/>
    </source>
</evidence>
<dbReference type="Gene3D" id="2.50.20.20">
    <property type="match status" value="1"/>
</dbReference>
<reference evidence="1" key="1">
    <citation type="submission" date="2022-10" db="EMBL/GenBank/DDBJ databases">
        <title>The WGS of Solirubrobacter phytolaccae KCTC 29190.</title>
        <authorList>
            <person name="Jiang Z."/>
        </authorList>
    </citation>
    <scope>NUCLEOTIDE SEQUENCE</scope>
    <source>
        <strain evidence="1">KCTC 29190</strain>
    </source>
</reference>
<evidence type="ECO:0000313" key="2">
    <source>
        <dbReference type="Proteomes" id="UP001147653"/>
    </source>
</evidence>
<dbReference type="AlphaFoldDB" id="A0A9X3SAF5"/>
<proteinExistence type="predicted"/>
<dbReference type="InterPro" id="IPR029046">
    <property type="entry name" value="LolA/LolB/LppX"/>
</dbReference>
<sequence length="246" mass="25833">MRILIGGMVAAVLAAVVVGVFALGGEGVSFANAADRMQGKSVRSTMTMAMSVQGTDVTMKGTALQSADLKRYKMDLKGGVGGADISQTLVMVGKDLWVSSPSFTELLPEGKRWVHATDEAMADLGSMSFEDLMAFCEAATDIEKRGETEIDGVKATHYVGAVDLAAAAKRLGRGPDAFGDAGKTPLEVWLDPNGNALRIKMDLVIEGGKATITMDDFEYDVDTSSIKAPPAGETVDDAEVGIFSQS</sequence>
<gene>
    <name evidence="1" type="ORF">OJ997_25060</name>
</gene>
<dbReference type="RefSeq" id="WP_270027989.1">
    <property type="nucleotide sequence ID" value="NZ_JAPDDP010000056.1"/>
</dbReference>